<dbReference type="Proteomes" id="UP000235145">
    <property type="component" value="Unassembled WGS sequence"/>
</dbReference>
<dbReference type="Gene3D" id="1.10.530.10">
    <property type="match status" value="1"/>
</dbReference>
<dbReference type="GO" id="GO:0006032">
    <property type="term" value="P:chitin catabolic process"/>
    <property type="evidence" value="ECO:0007669"/>
    <property type="project" value="UniProtKB-KW"/>
</dbReference>
<keyword evidence="13" id="KW-1185">Reference proteome</keyword>
<dbReference type="Gene3D" id="3.30.60.10">
    <property type="entry name" value="Endochitinase-like"/>
    <property type="match status" value="1"/>
</dbReference>
<feature type="domain" description="Chitin-binding type-1" evidence="11">
    <location>
        <begin position="26"/>
        <end position="61"/>
    </location>
</feature>
<name>A0A9R1XSY6_LACSA</name>
<keyword evidence="5" id="KW-0119">Carbohydrate metabolism</keyword>
<dbReference type="AlphaFoldDB" id="A0A9R1XSY6"/>
<dbReference type="CDD" id="cd00325">
    <property type="entry name" value="chitinase_GH19"/>
    <property type="match status" value="1"/>
</dbReference>
<feature type="chain" id="PRO_5040313417" description="Chitin-binding type-1 domain-containing protein" evidence="10">
    <location>
        <begin position="27"/>
        <end position="273"/>
    </location>
</feature>
<dbReference type="InterPro" id="IPR036861">
    <property type="entry name" value="Endochitinase-like_sf"/>
</dbReference>
<feature type="disulfide bond" evidence="8">
    <location>
        <begin position="241"/>
        <end position="273"/>
    </location>
</feature>
<evidence type="ECO:0000256" key="4">
    <source>
        <dbReference type="ARBA" id="ARBA00022821"/>
    </source>
</evidence>
<evidence type="ECO:0000259" key="11">
    <source>
        <dbReference type="PROSITE" id="PS50941"/>
    </source>
</evidence>
<dbReference type="InterPro" id="IPR023346">
    <property type="entry name" value="Lysozyme-like_dom_sf"/>
</dbReference>
<dbReference type="PANTHER" id="PTHR22595:SF194">
    <property type="entry name" value="CHITINASE FAMILY PROTEIN"/>
    <property type="match status" value="1"/>
</dbReference>
<gene>
    <name evidence="12" type="ORF">LSAT_V11C300151290</name>
</gene>
<keyword evidence="10" id="KW-0732">Signal</keyword>
<dbReference type="Gramene" id="rna-gnl|WGS:NBSK|LSAT_3X124481_mrna">
    <property type="protein sequence ID" value="cds-PLY88198.1"/>
    <property type="gene ID" value="gene-LSAT_3X124481"/>
</dbReference>
<dbReference type="SUPFAM" id="SSF57016">
    <property type="entry name" value="Plant lectins/antimicrobial peptides"/>
    <property type="match status" value="1"/>
</dbReference>
<keyword evidence="5" id="KW-0146">Chitin degradation</keyword>
<evidence type="ECO:0000256" key="9">
    <source>
        <dbReference type="PROSITE-ProRule" id="PRU00261"/>
    </source>
</evidence>
<keyword evidence="4" id="KW-0611">Plant defense</keyword>
<feature type="disulfide bond" evidence="8">
    <location>
        <begin position="152"/>
        <end position="162"/>
    </location>
</feature>
<dbReference type="InterPro" id="IPR001002">
    <property type="entry name" value="Chitin-bd_1"/>
</dbReference>
<dbReference type="Pfam" id="PF00182">
    <property type="entry name" value="Glyco_hydro_19"/>
    <property type="match status" value="1"/>
</dbReference>
<dbReference type="PIRSF" id="PIRSF001060">
    <property type="entry name" value="Endochitinase"/>
    <property type="match status" value="1"/>
</dbReference>
<dbReference type="PROSITE" id="PS00026">
    <property type="entry name" value="CHIT_BIND_I_1"/>
    <property type="match status" value="1"/>
</dbReference>
<dbReference type="CDD" id="cd00035">
    <property type="entry name" value="ChtBD1"/>
    <property type="match status" value="1"/>
</dbReference>
<dbReference type="GO" id="GO:0016998">
    <property type="term" value="P:cell wall macromolecule catabolic process"/>
    <property type="evidence" value="ECO:0007669"/>
    <property type="project" value="InterPro"/>
</dbReference>
<dbReference type="SUPFAM" id="SSF53955">
    <property type="entry name" value="Lysozyme-like"/>
    <property type="match status" value="1"/>
</dbReference>
<feature type="disulfide bond" evidence="8 9">
    <location>
        <begin position="31"/>
        <end position="43"/>
    </location>
</feature>
<dbReference type="PROSITE" id="PS50941">
    <property type="entry name" value="CHIT_BIND_I_2"/>
    <property type="match status" value="1"/>
</dbReference>
<reference evidence="12 13" key="1">
    <citation type="journal article" date="2017" name="Nat. Commun.">
        <title>Genome assembly with in vitro proximity ligation data and whole-genome triplication in lettuce.</title>
        <authorList>
            <person name="Reyes-Chin-Wo S."/>
            <person name="Wang Z."/>
            <person name="Yang X."/>
            <person name="Kozik A."/>
            <person name="Arikit S."/>
            <person name="Song C."/>
            <person name="Xia L."/>
            <person name="Froenicke L."/>
            <person name="Lavelle D.O."/>
            <person name="Truco M.J."/>
            <person name="Xia R."/>
            <person name="Zhu S."/>
            <person name="Xu C."/>
            <person name="Xu H."/>
            <person name="Xu X."/>
            <person name="Cox K."/>
            <person name="Korf I."/>
            <person name="Meyers B.C."/>
            <person name="Michelmore R.W."/>
        </authorList>
    </citation>
    <scope>NUCLEOTIDE SEQUENCE [LARGE SCALE GENOMIC DNA]</scope>
    <source>
        <strain evidence="13">cv. Salinas</strain>
        <tissue evidence="12">Seedlings</tissue>
    </source>
</reference>
<dbReference type="InterPro" id="IPR018371">
    <property type="entry name" value="Chitin-binding_1_CS"/>
</dbReference>
<feature type="active site" description="Proton donor" evidence="7">
    <location>
        <position position="134"/>
    </location>
</feature>
<evidence type="ECO:0000256" key="8">
    <source>
        <dbReference type="PIRSR" id="PIRSR001060-2"/>
    </source>
</evidence>
<evidence type="ECO:0000256" key="6">
    <source>
        <dbReference type="ARBA" id="ARBA00023157"/>
    </source>
</evidence>
<evidence type="ECO:0000313" key="12">
    <source>
        <dbReference type="EMBL" id="KAJ0218237.1"/>
    </source>
</evidence>
<feature type="signal peptide" evidence="10">
    <location>
        <begin position="1"/>
        <end position="26"/>
    </location>
</feature>
<comment type="function">
    <text evidence="1">Defense against chitin-containing fungal pathogens.</text>
</comment>
<keyword evidence="3 9" id="KW-0147">Chitin-binding</keyword>
<dbReference type="InterPro" id="IPR000726">
    <property type="entry name" value="Glyco_hydro_19_cat"/>
</dbReference>
<sequence>MKTTLPTLLFAGLFLAGILLPDPVASQSCNCGRQECCSKYGYCGTTQEYCGKDCRKGPCSLPAPNNNADVPGIVSTAFFNGIVAKSASNCPGRSFYTRDTFLRVLRDYPHFGRSGSIDDSKREIAAFFAHVTHETGHFCYIEETGGRSKDYCDRTKQKDYPCISNKGYYGRGAIQLSYNYNYGEAGKNLGIDLLRNPDIVATDQVVSFKTALWFWMEHAHWDFASGNGFGASIRAVNKIECDNGNAAAVTSRVSYYTDYCRQFGVQPGGNLRC</sequence>
<comment type="caution">
    <text evidence="12">The sequence shown here is derived from an EMBL/GenBank/DDBJ whole genome shotgun (WGS) entry which is preliminary data.</text>
</comment>
<comment type="caution">
    <text evidence="9">Lacks conserved residue(s) required for the propagation of feature annotation.</text>
</comment>
<dbReference type="Gene3D" id="3.30.20.10">
    <property type="entry name" value="Endochitinase, domain 2"/>
    <property type="match status" value="1"/>
</dbReference>
<dbReference type="GO" id="GO:0006952">
    <property type="term" value="P:defense response"/>
    <property type="evidence" value="ECO:0007669"/>
    <property type="project" value="UniProtKB-KW"/>
</dbReference>
<feature type="disulfide bond" evidence="8 9">
    <location>
        <begin position="36"/>
        <end position="50"/>
    </location>
</feature>
<dbReference type="PANTHER" id="PTHR22595">
    <property type="entry name" value="CHITINASE-RELATED"/>
    <property type="match status" value="1"/>
</dbReference>
<evidence type="ECO:0000256" key="7">
    <source>
        <dbReference type="PIRSR" id="PIRSR001060-1"/>
    </source>
</evidence>
<proteinExistence type="inferred from homology"/>
<keyword evidence="5" id="KW-0624">Polysaccharide degradation</keyword>
<protein>
    <recommendedName>
        <fullName evidence="11">Chitin-binding type-1 domain-containing protein</fullName>
    </recommendedName>
</protein>
<comment type="similarity">
    <text evidence="2">Belongs to the glycosyl hydrolase 19 family. Chitinase class I subfamily.</text>
</comment>
<dbReference type="EMBL" id="NBSK02000003">
    <property type="protein sequence ID" value="KAJ0218237.1"/>
    <property type="molecule type" value="Genomic_DNA"/>
</dbReference>
<dbReference type="SMART" id="SM00270">
    <property type="entry name" value="ChtBD1"/>
    <property type="match status" value="1"/>
</dbReference>
<dbReference type="GO" id="GO:0008061">
    <property type="term" value="F:chitin binding"/>
    <property type="evidence" value="ECO:0007669"/>
    <property type="project" value="UniProtKB-UniRule"/>
</dbReference>
<dbReference type="InterPro" id="IPR016283">
    <property type="entry name" value="Glyco_hydro_19"/>
</dbReference>
<evidence type="ECO:0000313" key="13">
    <source>
        <dbReference type="Proteomes" id="UP000235145"/>
    </source>
</evidence>
<evidence type="ECO:0000256" key="2">
    <source>
        <dbReference type="ARBA" id="ARBA00009373"/>
    </source>
</evidence>
<evidence type="ECO:0000256" key="5">
    <source>
        <dbReference type="ARBA" id="ARBA00023024"/>
    </source>
</evidence>
<evidence type="ECO:0000256" key="1">
    <source>
        <dbReference type="ARBA" id="ARBA00003102"/>
    </source>
</evidence>
<evidence type="ECO:0000256" key="3">
    <source>
        <dbReference type="ARBA" id="ARBA00022669"/>
    </source>
</evidence>
<dbReference type="Pfam" id="PF00187">
    <property type="entry name" value="Chitin_bind_1"/>
    <property type="match status" value="1"/>
</dbReference>
<dbReference type="GO" id="GO:0004568">
    <property type="term" value="F:chitinase activity"/>
    <property type="evidence" value="ECO:0000318"/>
    <property type="project" value="GO_Central"/>
</dbReference>
<dbReference type="OrthoDB" id="5985073at2759"/>
<feature type="disulfide bond" evidence="8">
    <location>
        <begin position="90"/>
        <end position="139"/>
    </location>
</feature>
<evidence type="ECO:0000256" key="10">
    <source>
        <dbReference type="SAM" id="SignalP"/>
    </source>
</evidence>
<accession>A0A9R1XSY6</accession>
<dbReference type="FunFam" id="3.30.20.10:FF:000001">
    <property type="entry name" value="Endochitinase (Chitinase)"/>
    <property type="match status" value="1"/>
</dbReference>
<keyword evidence="6 8" id="KW-1015">Disulfide bond</keyword>
<dbReference type="PROSITE" id="PS00774">
    <property type="entry name" value="CHITINASE_19_2"/>
    <property type="match status" value="1"/>
</dbReference>
<organism evidence="12 13">
    <name type="scientific">Lactuca sativa</name>
    <name type="common">Garden lettuce</name>
    <dbReference type="NCBI Taxonomy" id="4236"/>
    <lineage>
        <taxon>Eukaryota</taxon>
        <taxon>Viridiplantae</taxon>
        <taxon>Streptophyta</taxon>
        <taxon>Embryophyta</taxon>
        <taxon>Tracheophyta</taxon>
        <taxon>Spermatophyta</taxon>
        <taxon>Magnoliopsida</taxon>
        <taxon>eudicotyledons</taxon>
        <taxon>Gunneridae</taxon>
        <taxon>Pentapetalae</taxon>
        <taxon>asterids</taxon>
        <taxon>campanulids</taxon>
        <taxon>Asterales</taxon>
        <taxon>Asteraceae</taxon>
        <taxon>Cichorioideae</taxon>
        <taxon>Cichorieae</taxon>
        <taxon>Lactucinae</taxon>
        <taxon>Lactuca</taxon>
    </lineage>
</organism>
<dbReference type="GO" id="GO:0005975">
    <property type="term" value="P:carbohydrate metabolic process"/>
    <property type="evidence" value="ECO:0007669"/>
    <property type="project" value="InterPro"/>
</dbReference>